<evidence type="ECO:0000256" key="7">
    <source>
        <dbReference type="SAM" id="SignalP"/>
    </source>
</evidence>
<dbReference type="InterPro" id="IPR005528">
    <property type="entry name" value="ChpA-H"/>
</dbReference>
<evidence type="ECO:0000313" key="9">
    <source>
        <dbReference type="EMBL" id="OUD03894.1"/>
    </source>
</evidence>
<evidence type="ECO:0000256" key="4">
    <source>
        <dbReference type="ARBA" id="ARBA00022729"/>
    </source>
</evidence>
<evidence type="ECO:0000259" key="8">
    <source>
        <dbReference type="Pfam" id="PF03777"/>
    </source>
</evidence>
<accession>A0A243S849</accession>
<keyword evidence="5" id="KW-0130">Cell adhesion</keyword>
<evidence type="ECO:0000256" key="1">
    <source>
        <dbReference type="ARBA" id="ARBA00004191"/>
    </source>
</evidence>
<name>A0A243S849_9ACTN</name>
<dbReference type="EMBL" id="NGFN01000027">
    <property type="protein sequence ID" value="OUD03894.1"/>
    <property type="molecule type" value="Genomic_DNA"/>
</dbReference>
<evidence type="ECO:0000256" key="5">
    <source>
        <dbReference type="ARBA" id="ARBA00022889"/>
    </source>
</evidence>
<keyword evidence="2" id="KW-0134">Cell wall</keyword>
<keyword evidence="3" id="KW-0964">Secreted</keyword>
<keyword evidence="10" id="KW-1185">Reference proteome</keyword>
<keyword evidence="4 7" id="KW-0732">Signal</keyword>
<proteinExistence type="predicted"/>
<feature type="chain" id="PRO_5012196403" description="Chaplin domain-containing protein" evidence="7">
    <location>
        <begin position="39"/>
        <end position="96"/>
    </location>
</feature>
<protein>
    <recommendedName>
        <fullName evidence="8">Chaplin domain-containing protein</fullName>
    </recommendedName>
</protein>
<evidence type="ECO:0000313" key="10">
    <source>
        <dbReference type="Proteomes" id="UP000195105"/>
    </source>
</evidence>
<dbReference type="AlphaFoldDB" id="A0A243S849"/>
<dbReference type="Proteomes" id="UP000195105">
    <property type="component" value="Unassembled WGS sequence"/>
</dbReference>
<keyword evidence="6" id="KW-0034">Amyloid</keyword>
<gene>
    <name evidence="9" type="ORF">CA983_07320</name>
</gene>
<evidence type="ECO:0000256" key="2">
    <source>
        <dbReference type="ARBA" id="ARBA00022512"/>
    </source>
</evidence>
<evidence type="ECO:0000256" key="3">
    <source>
        <dbReference type="ARBA" id="ARBA00022525"/>
    </source>
</evidence>
<evidence type="ECO:0000256" key="6">
    <source>
        <dbReference type="ARBA" id="ARBA00023087"/>
    </source>
</evidence>
<reference evidence="9 10" key="1">
    <citation type="submission" date="2017-05" db="EMBL/GenBank/DDBJ databases">
        <title>Biotechnological potential of actinobacteria isolated from South African environments.</title>
        <authorList>
            <person name="Le Roes-Hill M."/>
            <person name="Prins A."/>
            <person name="Durrell K.A."/>
        </authorList>
    </citation>
    <scope>NUCLEOTIDE SEQUENCE [LARGE SCALE GENOMIC DNA]</scope>
    <source>
        <strain evidence="9 10">HMC13</strain>
    </source>
</reference>
<sequence>MGVRTQERRAVAGRVGVRAAAVGAAAGAALVPAGAAQANVIGVGNPTFGNTCTNVGGAQAQGTTVASSGIGTANAAGLPLSLPRNRCGNSGIICIM</sequence>
<organism evidence="9 10">
    <name type="scientific">Streptomyces swartbergensis</name>
    <dbReference type="NCBI Taxonomy" id="487165"/>
    <lineage>
        <taxon>Bacteria</taxon>
        <taxon>Bacillati</taxon>
        <taxon>Actinomycetota</taxon>
        <taxon>Actinomycetes</taxon>
        <taxon>Kitasatosporales</taxon>
        <taxon>Streptomycetaceae</taxon>
        <taxon>Streptomyces</taxon>
    </lineage>
</organism>
<feature type="signal peptide" evidence="7">
    <location>
        <begin position="1"/>
        <end position="38"/>
    </location>
</feature>
<dbReference type="Pfam" id="PF03777">
    <property type="entry name" value="ChpA-C"/>
    <property type="match status" value="1"/>
</dbReference>
<comment type="caution">
    <text evidence="9">The sequence shown here is derived from an EMBL/GenBank/DDBJ whole genome shotgun (WGS) entry which is preliminary data.</text>
</comment>
<feature type="domain" description="Chaplin" evidence="8">
    <location>
        <begin position="56"/>
        <end position="91"/>
    </location>
</feature>
<dbReference type="GO" id="GO:0007155">
    <property type="term" value="P:cell adhesion"/>
    <property type="evidence" value="ECO:0007669"/>
    <property type="project" value="UniProtKB-KW"/>
</dbReference>
<comment type="subcellular location">
    <subcellularLocation>
        <location evidence="1">Secreted</location>
        <location evidence="1">Cell wall</location>
    </subcellularLocation>
</comment>